<organism evidence="2 3">
    <name type="scientific">Zobellia galactanivorans (strain DSM 12802 / CCUG 47099 / CIP 106680 / NCIMB 13871 / Dsij)</name>
    <dbReference type="NCBI Taxonomy" id="63186"/>
    <lineage>
        <taxon>Bacteria</taxon>
        <taxon>Pseudomonadati</taxon>
        <taxon>Bacteroidota</taxon>
        <taxon>Flavobacteriia</taxon>
        <taxon>Flavobacteriales</taxon>
        <taxon>Flavobacteriaceae</taxon>
        <taxon>Zobellia</taxon>
    </lineage>
</organism>
<dbReference type="Proteomes" id="UP000008898">
    <property type="component" value="Chromosome"/>
</dbReference>
<gene>
    <name evidence="2" type="ordered locus">zobellia_3260</name>
</gene>
<dbReference type="AlphaFoldDB" id="G0L7G1"/>
<evidence type="ECO:0000313" key="3">
    <source>
        <dbReference type="Proteomes" id="UP000008898"/>
    </source>
</evidence>
<name>G0L7G1_ZOBGA</name>
<protein>
    <submittedName>
        <fullName evidence="2">Uncharacterized protein</fullName>
    </submittedName>
</protein>
<evidence type="ECO:0000256" key="1">
    <source>
        <dbReference type="SAM" id="Phobius"/>
    </source>
</evidence>
<keyword evidence="1" id="KW-0472">Membrane</keyword>
<reference evidence="2 3" key="2">
    <citation type="journal article" date="2012" name="Environ. Microbiol.">
        <title>Characterization of the first alginolytic operons in a marine bacterium: from their emergence in marine Flavobacteriia to their independent transfers to marine Proteobacteria and human gut Bacteroides.</title>
        <authorList>
            <person name="Thomas F."/>
            <person name="Barbeyron T."/>
            <person name="Tonon T."/>
            <person name="Genicot S."/>
            <person name="Czjzek M."/>
            <person name="Michel G."/>
        </authorList>
    </citation>
    <scope>NUCLEOTIDE SEQUENCE [LARGE SCALE GENOMIC DNA]</scope>
    <source>
        <strain evidence="3">DSM 12802 / CCUG 47099 / CIP 106680 / NCIMB 13871 / Dsij</strain>
    </source>
</reference>
<proteinExistence type="predicted"/>
<evidence type="ECO:0000313" key="2">
    <source>
        <dbReference type="EMBL" id="CAZ97398.1"/>
    </source>
</evidence>
<sequence>MKFSQLALLGSFENVAAAAVTASTSAWVCSPQDLFKHPDCGSGESSSLLHPKENSRAEHAIILSNSILFIFSIVLVIKDY</sequence>
<keyword evidence="1" id="KW-1133">Transmembrane helix</keyword>
<dbReference type="EMBL" id="FP476056">
    <property type="protein sequence ID" value="CAZ97398.1"/>
    <property type="molecule type" value="Genomic_DNA"/>
</dbReference>
<dbReference type="KEGG" id="zga:ZOBELLIA_3260"/>
<keyword evidence="3" id="KW-1185">Reference proteome</keyword>
<keyword evidence="1" id="KW-0812">Transmembrane</keyword>
<reference evidence="3" key="1">
    <citation type="submission" date="2009-07" db="EMBL/GenBank/DDBJ databases">
        <title>Complete genome sequence of Zobellia galactanivorans Dsij.</title>
        <authorList>
            <consortium name="Genoscope - CEA"/>
        </authorList>
    </citation>
    <scope>NUCLEOTIDE SEQUENCE [LARGE SCALE GENOMIC DNA]</scope>
    <source>
        <strain evidence="3">DSM 12802 / CCUG 47099 / CIP 106680 / NCIMB 13871 / Dsij</strain>
    </source>
</reference>
<dbReference type="HOGENOM" id="CLU_2589000_0_0_10"/>
<feature type="transmembrane region" description="Helical" evidence="1">
    <location>
        <begin position="59"/>
        <end position="77"/>
    </location>
</feature>
<accession>G0L7G1</accession>